<dbReference type="EMBL" id="UGPZ01000002">
    <property type="protein sequence ID" value="STY90076.1"/>
    <property type="molecule type" value="Genomic_DNA"/>
</dbReference>
<evidence type="ECO:0000313" key="3">
    <source>
        <dbReference type="Proteomes" id="UP000254133"/>
    </source>
</evidence>
<name>A0A378PND0_MORBO</name>
<accession>A0A378PND0</accession>
<evidence type="ECO:0000313" key="2">
    <source>
        <dbReference type="EMBL" id="STY90076.1"/>
    </source>
</evidence>
<dbReference type="Proteomes" id="UP000254133">
    <property type="component" value="Unassembled WGS sequence"/>
</dbReference>
<keyword evidence="1" id="KW-1133">Transmembrane helix</keyword>
<protein>
    <submittedName>
        <fullName evidence="2">Uncharacterized protein</fullName>
    </submittedName>
</protein>
<organism evidence="2 3">
    <name type="scientific">Moraxella bovis</name>
    <dbReference type="NCBI Taxonomy" id="476"/>
    <lineage>
        <taxon>Bacteria</taxon>
        <taxon>Pseudomonadati</taxon>
        <taxon>Pseudomonadota</taxon>
        <taxon>Gammaproteobacteria</taxon>
        <taxon>Moraxellales</taxon>
        <taxon>Moraxellaceae</taxon>
        <taxon>Moraxella</taxon>
    </lineage>
</organism>
<evidence type="ECO:0000256" key="1">
    <source>
        <dbReference type="SAM" id="Phobius"/>
    </source>
</evidence>
<proteinExistence type="predicted"/>
<feature type="transmembrane region" description="Helical" evidence="1">
    <location>
        <begin position="25"/>
        <end position="44"/>
    </location>
</feature>
<keyword evidence="1" id="KW-0812">Transmembrane</keyword>
<sequence length="50" mass="5735">MIIAFALLLGILINIIKSYLWYKKLGLLDCFLIIIGLILLIYIISQKINV</sequence>
<dbReference type="AlphaFoldDB" id="A0A378PND0"/>
<gene>
    <name evidence="2" type="ORF">NCTC9426_00080</name>
</gene>
<reference evidence="2 3" key="1">
    <citation type="submission" date="2018-06" db="EMBL/GenBank/DDBJ databases">
        <authorList>
            <consortium name="Pathogen Informatics"/>
            <person name="Doyle S."/>
        </authorList>
    </citation>
    <scope>NUCLEOTIDE SEQUENCE [LARGE SCALE GENOMIC DNA]</scope>
    <source>
        <strain evidence="2 3">NCTC9426</strain>
    </source>
</reference>
<keyword evidence="1" id="KW-0472">Membrane</keyword>